<dbReference type="PANTHER" id="PTHR46732:SF8">
    <property type="entry name" value="ATP-DEPENDENT PROTEASE LA (LON) DOMAIN PROTEIN"/>
    <property type="match status" value="1"/>
</dbReference>
<dbReference type="SUPFAM" id="SSF88697">
    <property type="entry name" value="PUA domain-like"/>
    <property type="match status" value="1"/>
</dbReference>
<reference evidence="4" key="1">
    <citation type="submission" date="2021-01" db="EMBL/GenBank/DDBJ databases">
        <authorList>
            <person name="Corre E."/>
            <person name="Pelletier E."/>
            <person name="Niang G."/>
            <person name="Scheremetjew M."/>
            <person name="Finn R."/>
            <person name="Kale V."/>
            <person name="Holt S."/>
            <person name="Cochrane G."/>
            <person name="Meng A."/>
            <person name="Brown T."/>
            <person name="Cohen L."/>
        </authorList>
    </citation>
    <scope>NUCLEOTIDE SEQUENCE</scope>
    <source>
        <strain evidence="4">RCC1693</strain>
    </source>
</reference>
<evidence type="ECO:0000256" key="1">
    <source>
        <dbReference type="SAM" id="MobiDB-lite"/>
    </source>
</evidence>
<evidence type="ECO:0000313" key="4">
    <source>
        <dbReference type="EMBL" id="CAD9410611.1"/>
    </source>
</evidence>
<dbReference type="InterPro" id="IPR003111">
    <property type="entry name" value="Lon_prtase_N"/>
</dbReference>
<dbReference type="PANTHER" id="PTHR46732">
    <property type="entry name" value="ATP-DEPENDENT PROTEASE LA (LON) DOMAIN PROTEIN"/>
    <property type="match status" value="1"/>
</dbReference>
<organism evidence="4">
    <name type="scientific">Florenciella parvula</name>
    <dbReference type="NCBI Taxonomy" id="236787"/>
    <lineage>
        <taxon>Eukaryota</taxon>
        <taxon>Sar</taxon>
        <taxon>Stramenopiles</taxon>
        <taxon>Ochrophyta</taxon>
        <taxon>Dictyochophyceae</taxon>
        <taxon>Florenciellales</taxon>
        <taxon>Florenciella</taxon>
    </lineage>
</organism>
<dbReference type="EMBL" id="HBGT01013626">
    <property type="protein sequence ID" value="CAD9410611.1"/>
    <property type="molecule type" value="Transcribed_RNA"/>
</dbReference>
<sequence length="598" mass="63292">MAARHSTSRGAALLLSLLASLSSGRGFVAPASTRLPWPSTRAMARGAGSQLAMKDKPVGTTPEVQSLKNMFYADVSSSASVDDMGVVHDLPLWRVQWTELPGFQNVLNVHQPHYTHMFEKIVRGPEPWYFGHVYLPGGTSNLGKQDFKLSRGSKASLVGTLMQVRDLRTLEDGRQQIVVQALQRMVVVNETTGENPYSVGTVQLLPDMEQTMAHERRLLAEGLVKPAEVRTLARACTIGESLSWAELSCRKVAIADGSGGGISQLIPFDAVEEGSQEAADRAVEMAIRCEERSAWLVNDLTEGTTGNGGGGAGGDGGGASGDKGGACVVDMLFGEDAMGLNHFETGSKGNLEDLMLADGLLRSGPANGQSRNAMGSGSGSEGVADGIEAGGSGVGAGGDIGASGPKEVDAPTAEAEPRLPDWTEANVGVGVDEAKYSVTGGRPMNSVEQAEYDLWTTLDTMIRLLNELNPAPQQRIPMPSQFIGLLPQAPIKPWPLGFVFAMVVEKLIEAKAQVGTASKSPFVLTDSVAWPILLRAERLSHVASSLLEGGAVEQELGPNGVPFRQQLLETAGTAARLRLVREKVEAVNGLLRSHLEKG</sequence>
<evidence type="ECO:0000259" key="3">
    <source>
        <dbReference type="Pfam" id="PF02190"/>
    </source>
</evidence>
<accession>A0A7S2BYL4</accession>
<keyword evidence="2" id="KW-0732">Signal</keyword>
<feature type="region of interest" description="Disordered" evidence="1">
    <location>
        <begin position="362"/>
        <end position="414"/>
    </location>
</feature>
<gene>
    <name evidence="4" type="ORF">FPAR1323_LOCUS7322</name>
</gene>
<dbReference type="InterPro" id="IPR015947">
    <property type="entry name" value="PUA-like_sf"/>
</dbReference>
<feature type="signal peptide" evidence="2">
    <location>
        <begin position="1"/>
        <end position="26"/>
    </location>
</feature>
<dbReference type="Gene3D" id="2.30.130.40">
    <property type="entry name" value="LON domain-like"/>
    <property type="match status" value="1"/>
</dbReference>
<feature type="compositionally biased region" description="Gly residues" evidence="1">
    <location>
        <begin position="305"/>
        <end position="320"/>
    </location>
</feature>
<name>A0A7S2BYL4_9STRA</name>
<feature type="compositionally biased region" description="Polar residues" evidence="1">
    <location>
        <begin position="366"/>
        <end position="375"/>
    </location>
</feature>
<protein>
    <recommendedName>
        <fullName evidence="3">Lon N-terminal domain-containing protein</fullName>
    </recommendedName>
</protein>
<feature type="region of interest" description="Disordered" evidence="1">
    <location>
        <begin position="300"/>
        <end position="320"/>
    </location>
</feature>
<dbReference type="AlphaFoldDB" id="A0A7S2BYL4"/>
<dbReference type="Pfam" id="PF02190">
    <property type="entry name" value="LON_substr_bdg"/>
    <property type="match status" value="1"/>
</dbReference>
<proteinExistence type="predicted"/>
<feature type="chain" id="PRO_5031028945" description="Lon N-terminal domain-containing protein" evidence="2">
    <location>
        <begin position="27"/>
        <end position="598"/>
    </location>
</feature>
<evidence type="ECO:0000256" key="2">
    <source>
        <dbReference type="SAM" id="SignalP"/>
    </source>
</evidence>
<feature type="compositionally biased region" description="Gly residues" evidence="1">
    <location>
        <begin position="388"/>
        <end position="401"/>
    </location>
</feature>
<feature type="domain" description="Lon N-terminal" evidence="3">
    <location>
        <begin position="100"/>
        <end position="209"/>
    </location>
</feature>
<dbReference type="InterPro" id="IPR046336">
    <property type="entry name" value="Lon_prtase_N_sf"/>
</dbReference>